<dbReference type="InterPro" id="IPR012668">
    <property type="entry name" value="CHP02466"/>
</dbReference>
<reference evidence="1 2" key="1">
    <citation type="journal article" date="2020" name="Microorganisms">
        <title>Reliable Identification of Environmental Pseudomonas Isolates Using the rpoD Gene.</title>
        <authorList>
            <consortium name="The Broad Institute Genome Sequencing Platform"/>
            <person name="Girard L."/>
            <person name="Lood C."/>
            <person name="Rokni-Zadeh H."/>
            <person name="van Noort V."/>
            <person name="Lavigne R."/>
            <person name="De Mot R."/>
        </authorList>
    </citation>
    <scope>NUCLEOTIDE SEQUENCE [LARGE SCALE GENOMIC DNA]</scope>
    <source>
        <strain evidence="1 2">RW8P3</strain>
    </source>
</reference>
<dbReference type="EMBL" id="CP077093">
    <property type="protein sequence ID" value="QXI30726.1"/>
    <property type="molecule type" value="Genomic_DNA"/>
</dbReference>
<proteinExistence type="predicted"/>
<gene>
    <name evidence="1" type="ORF">HU752_012605</name>
</gene>
<sequence length="175" mass="19128">MEVDPGTSHSNQGGWQSTADIIRWGGEPAQALLDFGRAFANQLTAVHSAEHGLIEPAFGWQCNAWANVNFPGDSNHLHGHPGAFWSGVYWVDDGGRQMDPSGGGDMEFPDPRGMMPSVYNPELRMRIEGCLTAGYSTTVAPSTGTFIMFPSWLMHSVQRYNGTRPRISIALNFSV</sequence>
<dbReference type="AlphaFoldDB" id="A0A9E6PQA2"/>
<evidence type="ECO:0000313" key="1">
    <source>
        <dbReference type="EMBL" id="QXI30726.1"/>
    </source>
</evidence>
<accession>A0A9E6PQA2</accession>
<protein>
    <submittedName>
        <fullName evidence="1">2OG-Fe(II) oxygenase family protein</fullName>
    </submittedName>
</protein>
<reference evidence="1 2" key="2">
    <citation type="journal article" date="2021" name="Microorganisms">
        <title>The Ever-Expanding Pseudomonas Genus: Description of 43 New Species and Partition of the Pseudomonas putida Group.</title>
        <authorList>
            <person name="Girard L."/>
            <person name="Lood C."/>
            <person name="Hofte M."/>
            <person name="Vandamme P."/>
            <person name="Rokni-Zadeh H."/>
            <person name="van Noort V."/>
            <person name="Lavigne R."/>
            <person name="De Mot R."/>
        </authorList>
    </citation>
    <scope>NUCLEOTIDE SEQUENCE [LARGE SCALE GENOMIC DNA]</scope>
    <source>
        <strain evidence="1 2">RW8P3</strain>
    </source>
</reference>
<keyword evidence="2" id="KW-1185">Reference proteome</keyword>
<evidence type="ECO:0000313" key="2">
    <source>
        <dbReference type="Proteomes" id="UP000634530"/>
    </source>
</evidence>
<dbReference type="Proteomes" id="UP000634530">
    <property type="component" value="Chromosome"/>
</dbReference>
<name>A0A9E6PQA2_9PSED</name>
<organism evidence="1 2">
    <name type="scientific">Pseudomonas vanderleydeniana</name>
    <dbReference type="NCBI Taxonomy" id="2745495"/>
    <lineage>
        <taxon>Bacteria</taxon>
        <taxon>Pseudomonadati</taxon>
        <taxon>Pseudomonadota</taxon>
        <taxon>Gammaproteobacteria</taxon>
        <taxon>Pseudomonadales</taxon>
        <taxon>Pseudomonadaceae</taxon>
        <taxon>Pseudomonas</taxon>
    </lineage>
</organism>
<dbReference type="KEGG" id="pvw:HU752_012605"/>
<dbReference type="RefSeq" id="WP_186679677.1">
    <property type="nucleotide sequence ID" value="NZ_CP077093.1"/>
</dbReference>
<dbReference type="Gene3D" id="2.60.120.620">
    <property type="entry name" value="q2cbj1_9rhob like domain"/>
    <property type="match status" value="1"/>
</dbReference>
<dbReference type="Pfam" id="PF13759">
    <property type="entry name" value="2OG-FeII_Oxy_5"/>
    <property type="match status" value="1"/>
</dbReference>